<sequence length="904" mass="101640">MYRLSHLVDKATPVAQPKLVSSGVCVWLVWEGQITPVLNQIFTEFGGFLMGQEGSQALWYFFGEEAFKALGRLAGYSRVNRLPLFVQALPGSLLVGYKYEMSLAVQSEYLEQEVAASQDLEMYVHPGFAKTLEALPGLGFKPAPDAPGLSRAGFGLLAVDTTLGQESPLGWYYMLRPLGDPLDKNAAEGWRAIFSELQTLLERMAVKYLSHEGYLIFGLDNLRSFRNITRELLRLERDIKNPESGKKYWPSVMACVFRKGQHLHKDLPKRIGLDWKELAPDFPHMSFKAAFFLGPGFRINDVRRASSTLTVDDWCHISLASEEEAEDEQGEIPFKLPTNLMAGANIPCFYCGLASHAPASCPTKAITELHPDVWEDIGMQDMVKLEEASMRLNQDLAGSAGDALAETAEAKDLRGLILRGIFEINHHGQLRCLAAVWRSKGKEMPAGLSPTGARDDSELLWNALDRLRGSDAEGFDLVITQALTQYGRGFQPRSVQGFMAMESGDWNRTGYFWQEAARGAYTALQRGWLAYLEGRGWEVQGDYQKALSLYRQARGECPRWVEPVYRQGVCMVKLGFTDQGLHEFLVLLRDDLHLFNRILLDPELERGRIHIQSSLWRPWSEARAARDEKAASLTGLDTYLKSWFREDHPFLQEALERARVLIEMAKINNYVCFNRVVSEYDSLQNDLHQTVEEAITAINGRLKVIHEELKEIHHEAAWFPFGKLLKEFNKDFNSCATKLNWMRTTSLQVAANFRKCQDYLDEIDASVTLLKARLVTLRIVRDATLFVLLLGKSFMWLELVGLALSLVAVPGMIFLAQKTGQIWFADLMSDQKWQVQKGLVIIVSIVAMALAAIKTAVSFEKKRAELFKEEEDKAAKEKGKVQARSAKAQKALPPAGGPSAKGGK</sequence>
<feature type="region of interest" description="Disordered" evidence="1">
    <location>
        <begin position="875"/>
        <end position="904"/>
    </location>
</feature>
<keyword evidence="2" id="KW-0472">Membrane</keyword>
<dbReference type="EMBL" id="BLTE01000014">
    <property type="protein sequence ID" value="GFK95097.1"/>
    <property type="molecule type" value="Genomic_DNA"/>
</dbReference>
<organism evidence="3 4">
    <name type="scientific">Fundidesulfovibrio magnetotacticus</name>
    <dbReference type="NCBI Taxonomy" id="2730080"/>
    <lineage>
        <taxon>Bacteria</taxon>
        <taxon>Pseudomonadati</taxon>
        <taxon>Thermodesulfobacteriota</taxon>
        <taxon>Desulfovibrionia</taxon>
        <taxon>Desulfovibrionales</taxon>
        <taxon>Desulfovibrionaceae</taxon>
        <taxon>Fundidesulfovibrio</taxon>
    </lineage>
</organism>
<keyword evidence="2" id="KW-1133">Transmembrane helix</keyword>
<evidence type="ECO:0000256" key="1">
    <source>
        <dbReference type="SAM" id="MobiDB-lite"/>
    </source>
</evidence>
<feature type="transmembrane region" description="Helical" evidence="2">
    <location>
        <begin position="835"/>
        <end position="853"/>
    </location>
</feature>
<comment type="caution">
    <text evidence="3">The sequence shown here is derived from an EMBL/GenBank/DDBJ whole genome shotgun (WGS) entry which is preliminary data.</text>
</comment>
<evidence type="ECO:0000313" key="4">
    <source>
        <dbReference type="Proteomes" id="UP000494245"/>
    </source>
</evidence>
<dbReference type="RefSeq" id="WP_173085818.1">
    <property type="nucleotide sequence ID" value="NZ_BLTE01000014.1"/>
</dbReference>
<proteinExistence type="predicted"/>
<keyword evidence="2" id="KW-0812">Transmembrane</keyword>
<dbReference type="Proteomes" id="UP000494245">
    <property type="component" value="Unassembled WGS sequence"/>
</dbReference>
<feature type="transmembrane region" description="Helical" evidence="2">
    <location>
        <begin position="794"/>
        <end position="815"/>
    </location>
</feature>
<dbReference type="SUPFAM" id="SSF48452">
    <property type="entry name" value="TPR-like"/>
    <property type="match status" value="1"/>
</dbReference>
<dbReference type="InterPro" id="IPR011990">
    <property type="entry name" value="TPR-like_helical_dom_sf"/>
</dbReference>
<evidence type="ECO:0000313" key="3">
    <source>
        <dbReference type="EMBL" id="GFK95097.1"/>
    </source>
</evidence>
<protein>
    <submittedName>
        <fullName evidence="3">Uncharacterized protein</fullName>
    </submittedName>
</protein>
<accession>A0A6V8LZN0</accession>
<reference evidence="3 4" key="2">
    <citation type="submission" date="2020-05" db="EMBL/GenBank/DDBJ databases">
        <title>Draft genome sequence of Desulfovibrio sp. strainFSS-1.</title>
        <authorList>
            <person name="Shimoshige H."/>
            <person name="Kobayashi H."/>
            <person name="Maekawa T."/>
        </authorList>
    </citation>
    <scope>NUCLEOTIDE SEQUENCE [LARGE SCALE GENOMIC DNA]</scope>
    <source>
        <strain evidence="3 4">SIID29052-01</strain>
    </source>
</reference>
<gene>
    <name evidence="3" type="ORF">NNJEOMEG_02951</name>
</gene>
<evidence type="ECO:0000256" key="2">
    <source>
        <dbReference type="SAM" id="Phobius"/>
    </source>
</evidence>
<name>A0A6V8LZN0_9BACT</name>
<keyword evidence="4" id="KW-1185">Reference proteome</keyword>
<reference evidence="3 4" key="1">
    <citation type="submission" date="2020-04" db="EMBL/GenBank/DDBJ databases">
        <authorList>
            <consortium name="Desulfovibrio sp. FSS-1 genome sequencing consortium"/>
            <person name="Shimoshige H."/>
            <person name="Kobayashi H."/>
            <person name="Maekawa T."/>
        </authorList>
    </citation>
    <scope>NUCLEOTIDE SEQUENCE [LARGE SCALE GENOMIC DNA]</scope>
    <source>
        <strain evidence="3 4">SIID29052-01</strain>
    </source>
</reference>
<dbReference type="AlphaFoldDB" id="A0A6V8LZN0"/>